<feature type="compositionally biased region" description="Basic and acidic residues" evidence="1">
    <location>
        <begin position="1169"/>
        <end position="1181"/>
    </location>
</feature>
<name>A0A9K3CRJ8_9EUKA</name>
<accession>A0A9K3CRJ8</accession>
<gene>
    <name evidence="3" type="ORF">KIPB_001109</name>
</gene>
<evidence type="ECO:0000256" key="2">
    <source>
        <dbReference type="SAM" id="Phobius"/>
    </source>
</evidence>
<keyword evidence="2" id="KW-0812">Transmembrane</keyword>
<feature type="transmembrane region" description="Helical" evidence="2">
    <location>
        <begin position="65"/>
        <end position="87"/>
    </location>
</feature>
<dbReference type="AlphaFoldDB" id="A0A9K3CRJ8"/>
<dbReference type="EMBL" id="BDIP01000145">
    <property type="protein sequence ID" value="GIQ80329.1"/>
    <property type="molecule type" value="Genomic_DNA"/>
</dbReference>
<proteinExistence type="predicted"/>
<keyword evidence="2" id="KW-1133">Transmembrane helix</keyword>
<feature type="transmembrane region" description="Helical" evidence="2">
    <location>
        <begin position="7"/>
        <end position="29"/>
    </location>
</feature>
<dbReference type="Gene3D" id="1.10.1300.10">
    <property type="entry name" value="3'5'-cyclic nucleotide phosphodiesterase, catalytic domain"/>
    <property type="match status" value="1"/>
</dbReference>
<feature type="compositionally biased region" description="Basic and acidic residues" evidence="1">
    <location>
        <begin position="940"/>
        <end position="953"/>
    </location>
</feature>
<evidence type="ECO:0000313" key="3">
    <source>
        <dbReference type="EMBL" id="GIQ80329.1"/>
    </source>
</evidence>
<dbReference type="GO" id="GO:0007165">
    <property type="term" value="P:signal transduction"/>
    <property type="evidence" value="ECO:0007669"/>
    <property type="project" value="InterPro"/>
</dbReference>
<dbReference type="GO" id="GO:0004114">
    <property type="term" value="F:3',5'-cyclic-nucleotide phosphodiesterase activity"/>
    <property type="evidence" value="ECO:0007669"/>
    <property type="project" value="InterPro"/>
</dbReference>
<protein>
    <submittedName>
        <fullName evidence="3">Uncharacterized protein</fullName>
    </submittedName>
</protein>
<feature type="region of interest" description="Disordered" evidence="1">
    <location>
        <begin position="901"/>
        <end position="1016"/>
    </location>
</feature>
<evidence type="ECO:0000313" key="4">
    <source>
        <dbReference type="Proteomes" id="UP000265618"/>
    </source>
</evidence>
<dbReference type="PROSITE" id="PS51257">
    <property type="entry name" value="PROKAR_LIPOPROTEIN"/>
    <property type="match status" value="1"/>
</dbReference>
<dbReference type="Proteomes" id="UP000265618">
    <property type="component" value="Unassembled WGS sequence"/>
</dbReference>
<feature type="transmembrane region" description="Helical" evidence="2">
    <location>
        <begin position="212"/>
        <end position="229"/>
    </location>
</feature>
<comment type="caution">
    <text evidence="3">The sequence shown here is derived from an EMBL/GenBank/DDBJ whole genome shotgun (WGS) entry which is preliminary data.</text>
</comment>
<organism evidence="3 4">
    <name type="scientific">Kipferlia bialata</name>
    <dbReference type="NCBI Taxonomy" id="797122"/>
    <lineage>
        <taxon>Eukaryota</taxon>
        <taxon>Metamonada</taxon>
        <taxon>Carpediemonas-like organisms</taxon>
        <taxon>Kipferlia</taxon>
    </lineage>
</organism>
<sequence>MFLVSRAGVYIYVALTLLGCLSIKVLLLVPDDPGVFWGDTFNAGSRPPPDLDTVPGPSLRHAFDMMFVSVHAVCFPAISLLSDMLGIMLGTQRERGVRILRRMYACFVVCCVLGTLCTQPEDPHGPCLSLMHVLPQSSPSLCLDTCTSISGVGMRVCGILTLLGCLGIIPLYRAIQAAEEETLGYYRDRAYHSMGSLCLGGMGTPFMDYADVWVLVSLGGVVMCPVLAWMTGGVGVTVVTALCLGCCMVSGTPLTIDPVLSLFFVSEALPECLGEDIRKNTVEPVFRSLRALGYDTKAPPERADISLREGLAHLRCVLSQCAWNSDLWLDNDVRTAVYALRLSGVSLEKEVTVLFRKCHMVLGVLFPKSKWYQHLLDDMMGRHSIEARFSAFLDEKRRRETHTLEVPTGDTSPLALALMLLRRAELHPLLSSRYDIPSIRRELLRGTIYKVKLFHPCWHWVEDPIPHWQLVKQCRCKESFFEPETHAMLQLVVQAPRDMTGMTTRYMDTNDALFSEAWRCTTDIPPFVLPKRELDFFNLSHTQHRPAMQKFNALRQGGQRGYLKFQHRPYYDKDQKTTFEMNYVTQVVECPHSHRPIRLSFHQMEPRHSWHMAPGETLPEVSVPEDWEKAVLPFMALDLARHLAEDSFDVNRFVFSVPVTPLTHLAIYAIKSLGLLLGPGRPDAVSVSEERIEMERQRKWLLCLVRIFTACEPLIQEHDMSSPRHSILVMQTMYSLLGQAMGPGSWFSTTASMALIVAAFFQDVDRPVQSLRLVEATDHPLALFHGEHCLTAHSLSLFLLCDHIVRTPFAPGFRTLVGDLMYGVQSGDPESLEELRCQIPISPRSCVEGLVPVTDPGTETVYGMHLRLLLCGVLRTVLQARLLTPWEEVSYEETMRSLSQAGCRVPGETEGGVRGVSQTDTDTVPMEGSVLPVSVDTESQGERERERERERDVGAPAGPVADGVSRSERVGDAVTDTSETATGPDASQPAAKPTPVATQGDTPAADGAPTKSGASALPCRTSFEWGMAWARQENEVRRLEAESGLKRHGLKYKTLSSASEAIQTDMTTLRTYILEVLAYIDKMGLPVGGLVPTLQGMVESLSSLTNHWARETAAGWAQFGGGEATGSPHPDMGSVTDSVPSYDESEEVGPYLDSIGSVDSMGRGSFDGESTRDMTSDRHGE</sequence>
<feature type="region of interest" description="Disordered" evidence="1">
    <location>
        <begin position="1120"/>
        <end position="1181"/>
    </location>
</feature>
<keyword evidence="4" id="KW-1185">Reference proteome</keyword>
<reference evidence="3 4" key="1">
    <citation type="journal article" date="2018" name="PLoS ONE">
        <title>The draft genome of Kipferlia bialata reveals reductive genome evolution in fornicate parasites.</title>
        <authorList>
            <person name="Tanifuji G."/>
            <person name="Takabayashi S."/>
            <person name="Kume K."/>
            <person name="Takagi M."/>
            <person name="Nakayama T."/>
            <person name="Kamikawa R."/>
            <person name="Inagaki Y."/>
            <person name="Hashimoto T."/>
        </authorList>
    </citation>
    <scope>NUCLEOTIDE SEQUENCE [LARGE SCALE GENOMIC DNA]</scope>
    <source>
        <strain evidence="3">NY0173</strain>
    </source>
</reference>
<feature type="transmembrane region" description="Helical" evidence="2">
    <location>
        <begin position="236"/>
        <end position="256"/>
    </location>
</feature>
<evidence type="ECO:0000256" key="1">
    <source>
        <dbReference type="SAM" id="MobiDB-lite"/>
    </source>
</evidence>
<keyword evidence="2" id="KW-0472">Membrane</keyword>
<dbReference type="InterPro" id="IPR036971">
    <property type="entry name" value="PDEase_catalytic_dom_sf"/>
</dbReference>